<dbReference type="EMBL" id="JBHTLM010000021">
    <property type="protein sequence ID" value="MFD1178854.1"/>
    <property type="molecule type" value="Genomic_DNA"/>
</dbReference>
<feature type="domain" description="NodB homology" evidence="3">
    <location>
        <begin position="172"/>
        <end position="246"/>
    </location>
</feature>
<dbReference type="InterPro" id="IPR002509">
    <property type="entry name" value="NODB_dom"/>
</dbReference>
<reference evidence="5" key="1">
    <citation type="journal article" date="2019" name="Int. J. Syst. Evol. Microbiol.">
        <title>The Global Catalogue of Microorganisms (GCM) 10K type strain sequencing project: providing services to taxonomists for standard genome sequencing and annotation.</title>
        <authorList>
            <consortium name="The Broad Institute Genomics Platform"/>
            <consortium name="The Broad Institute Genome Sequencing Center for Infectious Disease"/>
            <person name="Wu L."/>
            <person name="Ma J."/>
        </authorList>
    </citation>
    <scope>NUCLEOTIDE SEQUENCE [LARGE SCALE GENOMIC DNA]</scope>
    <source>
        <strain evidence="5">CCUG 59189</strain>
    </source>
</reference>
<protein>
    <submittedName>
        <fullName evidence="4">Polysaccharide deacetylase family protein</fullName>
    </submittedName>
</protein>
<dbReference type="InterPro" id="IPR051398">
    <property type="entry name" value="Polysacch_Deacetylase"/>
</dbReference>
<dbReference type="PANTHER" id="PTHR34216:SF3">
    <property type="entry name" value="POLY-BETA-1,6-N-ACETYL-D-GLUCOSAMINE N-DEACETYLASE"/>
    <property type="match status" value="1"/>
</dbReference>
<dbReference type="InterPro" id="IPR011330">
    <property type="entry name" value="Glyco_hydro/deAcase_b/a-brl"/>
</dbReference>
<evidence type="ECO:0000256" key="2">
    <source>
        <dbReference type="ARBA" id="ARBA00022729"/>
    </source>
</evidence>
<dbReference type="SUPFAM" id="SSF88713">
    <property type="entry name" value="Glycoside hydrolase/deacetylase"/>
    <property type="match status" value="1"/>
</dbReference>
<evidence type="ECO:0000313" key="4">
    <source>
        <dbReference type="EMBL" id="MFD1178854.1"/>
    </source>
</evidence>
<dbReference type="RefSeq" id="WP_379321292.1">
    <property type="nucleotide sequence ID" value="NZ_JBHTLM010000021.1"/>
</dbReference>
<dbReference type="Proteomes" id="UP001597262">
    <property type="component" value="Unassembled WGS sequence"/>
</dbReference>
<organism evidence="4 5">
    <name type="scientific">Paenibacillus puldeungensis</name>
    <dbReference type="NCBI Taxonomy" id="696536"/>
    <lineage>
        <taxon>Bacteria</taxon>
        <taxon>Bacillati</taxon>
        <taxon>Bacillota</taxon>
        <taxon>Bacilli</taxon>
        <taxon>Bacillales</taxon>
        <taxon>Paenibacillaceae</taxon>
        <taxon>Paenibacillus</taxon>
    </lineage>
</organism>
<gene>
    <name evidence="4" type="ORF">ACFQ3W_21485</name>
</gene>
<sequence length="301" mass="34960">MNENLAIMYHYIQIKGKKGIVPLEPEDFMKQLEWVTKNYEVVEPDRLLKGIPGKKPFCILTFDDAIKDQYEVAFNILKQKGLPGYFTVLSSPLTHRVIPVVHLVHAVLSYFSDEEIWNELSKEYVLDHIPSSIGDTYAYENDLFRRYNKYALNFVLSEELSRRYLEKKLSQVFTEIDKFIEQYYISLDEWRKIKEAGMTIGIHAVNHKGFSGDAQCFFDEEIAPCREFIRNEIGIDPKWYTPAYGGGMAYEKMMHDLEPILRREGLLGGFTTQHGLIMQGQSGFWFNRVDCAKLTPINVIS</sequence>
<evidence type="ECO:0000259" key="3">
    <source>
        <dbReference type="Pfam" id="PF01522"/>
    </source>
</evidence>
<dbReference type="PANTHER" id="PTHR34216">
    <property type="match status" value="1"/>
</dbReference>
<dbReference type="Gene3D" id="3.20.20.370">
    <property type="entry name" value="Glycoside hydrolase/deacetylase"/>
    <property type="match status" value="1"/>
</dbReference>
<evidence type="ECO:0000313" key="5">
    <source>
        <dbReference type="Proteomes" id="UP001597262"/>
    </source>
</evidence>
<dbReference type="Pfam" id="PF01522">
    <property type="entry name" value="Polysacc_deac_1"/>
    <property type="match status" value="1"/>
</dbReference>
<keyword evidence="2" id="KW-0732">Signal</keyword>
<comment type="caution">
    <text evidence="4">The sequence shown here is derived from an EMBL/GenBank/DDBJ whole genome shotgun (WGS) entry which is preliminary data.</text>
</comment>
<accession>A0ABW3S2B5</accession>
<comment type="subcellular location">
    <subcellularLocation>
        <location evidence="1">Secreted</location>
    </subcellularLocation>
</comment>
<name>A0ABW3S2B5_9BACL</name>
<evidence type="ECO:0000256" key="1">
    <source>
        <dbReference type="ARBA" id="ARBA00004613"/>
    </source>
</evidence>
<proteinExistence type="predicted"/>
<keyword evidence="5" id="KW-1185">Reference proteome</keyword>